<dbReference type="FunCoup" id="F2U497">
    <property type="interactions" value="1333"/>
</dbReference>
<keyword evidence="4 11" id="KW-0418">Kinase</keyword>
<evidence type="ECO:0000256" key="2">
    <source>
        <dbReference type="ARBA" id="ARBA00022679"/>
    </source>
</evidence>
<dbReference type="OMA" id="CFDDYPE"/>
<dbReference type="CDD" id="cd05580">
    <property type="entry name" value="STKc_PKA_like"/>
    <property type="match status" value="1"/>
</dbReference>
<feature type="compositionally biased region" description="Low complexity" evidence="8">
    <location>
        <begin position="67"/>
        <end position="99"/>
    </location>
</feature>
<protein>
    <submittedName>
        <fullName evidence="11">AGC/PKA protein kinase</fullName>
    </submittedName>
</protein>
<dbReference type="SUPFAM" id="SSF56112">
    <property type="entry name" value="Protein kinase-like (PK-like)"/>
    <property type="match status" value="1"/>
</dbReference>
<accession>F2U497</accession>
<keyword evidence="12" id="KW-1185">Reference proteome</keyword>
<dbReference type="EMBL" id="GL832961">
    <property type="protein sequence ID" value="EGD82463.1"/>
    <property type="molecule type" value="Genomic_DNA"/>
</dbReference>
<feature type="domain" description="Protein kinase" evidence="9">
    <location>
        <begin position="116"/>
        <end position="369"/>
    </location>
</feature>
<dbReference type="PANTHER" id="PTHR24353:SF37">
    <property type="entry name" value="CAMP-DEPENDENT PROTEIN KINASE CATALYTIC SUBUNIT PRKX"/>
    <property type="match status" value="1"/>
</dbReference>
<dbReference type="GO" id="GO:0009653">
    <property type="term" value="P:anatomical structure morphogenesis"/>
    <property type="evidence" value="ECO:0007669"/>
    <property type="project" value="UniProtKB-ARBA"/>
</dbReference>
<dbReference type="PROSITE" id="PS50011">
    <property type="entry name" value="PROTEIN_KINASE_DOM"/>
    <property type="match status" value="1"/>
</dbReference>
<feature type="binding site" evidence="6">
    <location>
        <position position="145"/>
    </location>
    <ligand>
        <name>ATP</name>
        <dbReference type="ChEBI" id="CHEBI:30616"/>
    </ligand>
</feature>
<sequence>MLPSPLRPPASVPSASSTSVATIMSAPHSHASAATSAASTAKPLAGISVGASFNPPQVQPHLHQPFQFQQHHHQQQQYQQQQQDHQYQQPQYQQQQQHPTDAAMPTVSAPSNLSQFDIVRTVGTGSFGRVYLATYLPTQAPCALKVLEKEKVIRLKQVEHTINEKNILQTARHPFIVDLLSSFKDNNNLFMALEYIPGGEVFSHLRRATRYPEPVAAFYASQVILALEFLHARHIAYRDLKPENLLFSHDGYIKLTDFGFAKVVDGVTWTLCGTPEYLAPEIIMMKGYGTAVDWWAVGVFIYEMCAGFPPYYGDPMTVYDKIISNKLRFVSCFSPSLRHILRGLLQSDVTRRLGAMHNGALDIKQHQWFTGLDWDAVVHRSLPAPYIPPISSLMDDSQYDKYDEEPIATASTCKFAEVFEGF</sequence>
<dbReference type="PANTHER" id="PTHR24353">
    <property type="entry name" value="CYCLIC NUCLEOTIDE-DEPENDENT PROTEIN KINASE"/>
    <property type="match status" value="1"/>
</dbReference>
<dbReference type="Gene3D" id="1.10.510.10">
    <property type="entry name" value="Transferase(Phosphotransferase) domain 1"/>
    <property type="match status" value="1"/>
</dbReference>
<dbReference type="InterPro" id="IPR017441">
    <property type="entry name" value="Protein_kinase_ATP_BS"/>
</dbReference>
<dbReference type="InterPro" id="IPR008271">
    <property type="entry name" value="Ser/Thr_kinase_AS"/>
</dbReference>
<evidence type="ECO:0000313" key="12">
    <source>
        <dbReference type="Proteomes" id="UP000007799"/>
    </source>
</evidence>
<dbReference type="InParanoid" id="F2U497"/>
<dbReference type="Gene3D" id="3.30.200.20">
    <property type="entry name" value="Phosphorylase Kinase, domain 1"/>
    <property type="match status" value="1"/>
</dbReference>
<dbReference type="SMART" id="SM00133">
    <property type="entry name" value="S_TK_X"/>
    <property type="match status" value="1"/>
</dbReference>
<dbReference type="AlphaFoldDB" id="F2U497"/>
<evidence type="ECO:0000256" key="5">
    <source>
        <dbReference type="ARBA" id="ARBA00022840"/>
    </source>
</evidence>
<evidence type="ECO:0000256" key="1">
    <source>
        <dbReference type="ARBA" id="ARBA00022527"/>
    </source>
</evidence>
<evidence type="ECO:0000259" key="10">
    <source>
        <dbReference type="PROSITE" id="PS51285"/>
    </source>
</evidence>
<evidence type="ECO:0000259" key="9">
    <source>
        <dbReference type="PROSITE" id="PS50011"/>
    </source>
</evidence>
<dbReference type="GO" id="GO:0004691">
    <property type="term" value="F:cAMP-dependent protein kinase activity"/>
    <property type="evidence" value="ECO:0007669"/>
    <property type="project" value="TreeGrafter"/>
</dbReference>
<dbReference type="GeneID" id="16076286"/>
<dbReference type="Proteomes" id="UP000007799">
    <property type="component" value="Unassembled WGS sequence"/>
</dbReference>
<dbReference type="PROSITE" id="PS00107">
    <property type="entry name" value="PROTEIN_KINASE_ATP"/>
    <property type="match status" value="1"/>
</dbReference>
<keyword evidence="3 6" id="KW-0547">Nucleotide-binding</keyword>
<proteinExistence type="inferred from homology"/>
<dbReference type="eggNOG" id="KOG0616">
    <property type="taxonomic scope" value="Eukaryota"/>
</dbReference>
<dbReference type="OrthoDB" id="63267at2759"/>
<dbReference type="PROSITE" id="PS00108">
    <property type="entry name" value="PROTEIN_KINASE_ST"/>
    <property type="match status" value="1"/>
</dbReference>
<dbReference type="GO" id="GO:0005524">
    <property type="term" value="F:ATP binding"/>
    <property type="evidence" value="ECO:0007669"/>
    <property type="project" value="UniProtKB-UniRule"/>
</dbReference>
<evidence type="ECO:0000256" key="3">
    <source>
        <dbReference type="ARBA" id="ARBA00022741"/>
    </source>
</evidence>
<dbReference type="Pfam" id="PF00069">
    <property type="entry name" value="Pkinase"/>
    <property type="match status" value="1"/>
</dbReference>
<dbReference type="GO" id="GO:0005829">
    <property type="term" value="C:cytosol"/>
    <property type="evidence" value="ECO:0007669"/>
    <property type="project" value="TreeGrafter"/>
</dbReference>
<evidence type="ECO:0000256" key="6">
    <source>
        <dbReference type="PROSITE-ProRule" id="PRU10141"/>
    </source>
</evidence>
<evidence type="ECO:0000256" key="4">
    <source>
        <dbReference type="ARBA" id="ARBA00022777"/>
    </source>
</evidence>
<dbReference type="InterPro" id="IPR011009">
    <property type="entry name" value="Kinase-like_dom_sf"/>
</dbReference>
<dbReference type="SUPFAM" id="SSF81995">
    <property type="entry name" value="beta-sandwich domain of Sec23/24"/>
    <property type="match status" value="1"/>
</dbReference>
<dbReference type="SMART" id="SM00220">
    <property type="entry name" value="S_TKc"/>
    <property type="match status" value="1"/>
</dbReference>
<evidence type="ECO:0000256" key="7">
    <source>
        <dbReference type="RuleBase" id="RU000304"/>
    </source>
</evidence>
<evidence type="ECO:0000256" key="8">
    <source>
        <dbReference type="SAM" id="MobiDB-lite"/>
    </source>
</evidence>
<feature type="domain" description="AGC-kinase C-terminal" evidence="10">
    <location>
        <begin position="370"/>
        <end position="422"/>
    </location>
</feature>
<dbReference type="InterPro" id="IPR000961">
    <property type="entry name" value="AGC-kinase_C"/>
</dbReference>
<feature type="region of interest" description="Disordered" evidence="8">
    <location>
        <begin position="67"/>
        <end position="108"/>
    </location>
</feature>
<organism evidence="12">
    <name type="scientific">Salpingoeca rosetta (strain ATCC 50818 / BSB-021)</name>
    <dbReference type="NCBI Taxonomy" id="946362"/>
    <lineage>
        <taxon>Eukaryota</taxon>
        <taxon>Choanoflagellata</taxon>
        <taxon>Craspedida</taxon>
        <taxon>Salpingoecidae</taxon>
        <taxon>Salpingoeca</taxon>
    </lineage>
</organism>
<gene>
    <name evidence="11" type="ORF">PTSG_03113</name>
</gene>
<dbReference type="FunFam" id="3.30.200.20:FF:000042">
    <property type="entry name" value="Aurora kinase A"/>
    <property type="match status" value="1"/>
</dbReference>
<evidence type="ECO:0000313" key="11">
    <source>
        <dbReference type="EMBL" id="EGD82463.1"/>
    </source>
</evidence>
<reference evidence="11" key="1">
    <citation type="submission" date="2009-08" db="EMBL/GenBank/DDBJ databases">
        <title>Annotation of Salpingoeca rosetta.</title>
        <authorList>
            <consortium name="The Broad Institute Genome Sequencing Platform"/>
            <person name="Russ C."/>
            <person name="Cuomo C."/>
            <person name="Burger G."/>
            <person name="Gray M.W."/>
            <person name="Holland P.W.H."/>
            <person name="King N."/>
            <person name="Lang F.B.F."/>
            <person name="Roger A.J."/>
            <person name="Ruiz-Trillo I."/>
            <person name="Young S.K."/>
            <person name="Zeng Q."/>
            <person name="Gargeya S."/>
            <person name="Alvarado L."/>
            <person name="Berlin A."/>
            <person name="Chapman S.B."/>
            <person name="Chen Z."/>
            <person name="Freedman E."/>
            <person name="Gellesch M."/>
            <person name="Goldberg J."/>
            <person name="Griggs A."/>
            <person name="Gujja S."/>
            <person name="Heilman E."/>
            <person name="Heiman D."/>
            <person name="Howarth C."/>
            <person name="Mehta T."/>
            <person name="Neiman D."/>
            <person name="Pearson M."/>
            <person name="Roberts A."/>
            <person name="Saif S."/>
            <person name="Shea T."/>
            <person name="Shenoy N."/>
            <person name="Sisk P."/>
            <person name="Stolte C."/>
            <person name="Sykes S."/>
            <person name="White J."/>
            <person name="Yandava C."/>
            <person name="Haas B."/>
            <person name="Nusbaum C."/>
            <person name="Birren B."/>
        </authorList>
    </citation>
    <scope>NUCLEOTIDE SEQUENCE [LARGE SCALE GENOMIC DNA]</scope>
    <source>
        <strain evidence="11">ATCC 50818</strain>
    </source>
</reference>
<dbReference type="RefSeq" id="XP_004995699.1">
    <property type="nucleotide sequence ID" value="XM_004995642.1"/>
</dbReference>
<dbReference type="InterPro" id="IPR000719">
    <property type="entry name" value="Prot_kinase_dom"/>
</dbReference>
<comment type="similarity">
    <text evidence="7">Belongs to the protein kinase superfamily.</text>
</comment>
<keyword evidence="2" id="KW-0808">Transferase</keyword>
<dbReference type="STRING" id="946362.F2U497"/>
<dbReference type="GO" id="GO:0005952">
    <property type="term" value="C:cAMP-dependent protein kinase complex"/>
    <property type="evidence" value="ECO:0007669"/>
    <property type="project" value="TreeGrafter"/>
</dbReference>
<name>F2U497_SALR5</name>
<dbReference type="FunFam" id="1.10.510.10:FF:000005">
    <property type="entry name" value="cAMP-dependent protein kinase catalytic subunit alpha"/>
    <property type="match status" value="1"/>
</dbReference>
<keyword evidence="1 7" id="KW-0723">Serine/threonine-protein kinase</keyword>
<dbReference type="KEGG" id="sre:PTSG_03113"/>
<dbReference type="PROSITE" id="PS51285">
    <property type="entry name" value="AGC_KINASE_CTER"/>
    <property type="match status" value="1"/>
</dbReference>
<keyword evidence="5 6" id="KW-0067">ATP-binding</keyword>